<organism evidence="2 3">
    <name type="scientific">Brettanomyces naardenensis</name>
    <name type="common">Yeast</name>
    <dbReference type="NCBI Taxonomy" id="13370"/>
    <lineage>
        <taxon>Eukaryota</taxon>
        <taxon>Fungi</taxon>
        <taxon>Dikarya</taxon>
        <taxon>Ascomycota</taxon>
        <taxon>Saccharomycotina</taxon>
        <taxon>Pichiomycetes</taxon>
        <taxon>Pichiales</taxon>
        <taxon>Pichiaceae</taxon>
        <taxon>Brettanomyces</taxon>
    </lineage>
</organism>
<keyword evidence="3" id="KW-1185">Reference proteome</keyword>
<evidence type="ECO:0000313" key="2">
    <source>
        <dbReference type="EMBL" id="VEU20606.1"/>
    </source>
</evidence>
<dbReference type="InterPro" id="IPR037992">
    <property type="entry name" value="TRAPPC6/Trs33"/>
</dbReference>
<dbReference type="PANTHER" id="PTHR12817:SF0">
    <property type="entry name" value="GEO08327P1"/>
    <property type="match status" value="1"/>
</dbReference>
<evidence type="ECO:0000256" key="1">
    <source>
        <dbReference type="ARBA" id="ARBA00006218"/>
    </source>
</evidence>
<accession>A0A448YI82</accession>
<dbReference type="STRING" id="13370.A0A448YI82"/>
<comment type="similarity">
    <text evidence="1">Belongs to the TRAPP small subunits family. BET3 subfamily.</text>
</comment>
<dbReference type="InterPro" id="IPR024096">
    <property type="entry name" value="NO_sig/Golgi_transp_ligand-bd"/>
</dbReference>
<proteinExistence type="inferred from homology"/>
<dbReference type="SUPFAM" id="SSF111126">
    <property type="entry name" value="Ligand-binding domain in the NO signalling and Golgi transport"/>
    <property type="match status" value="1"/>
</dbReference>
<dbReference type="InParanoid" id="A0A448YI82"/>
<gene>
    <name evidence="2" type="ORF">BRENAR_LOCUS1341</name>
</gene>
<protein>
    <submittedName>
        <fullName evidence="2">DEKNAAC101503</fullName>
    </submittedName>
</protein>
<dbReference type="EMBL" id="CAACVR010000005">
    <property type="protein sequence ID" value="VEU20606.1"/>
    <property type="molecule type" value="Genomic_DNA"/>
</dbReference>
<reference evidence="2 3" key="1">
    <citation type="submission" date="2018-12" db="EMBL/GenBank/DDBJ databases">
        <authorList>
            <person name="Tiukova I."/>
            <person name="Dainat J."/>
        </authorList>
    </citation>
    <scope>NUCLEOTIDE SEQUENCE [LARGE SCALE GENOMIC DNA]</scope>
</reference>
<sequence length="135" mass="15254">MYRVENYGFEIGFKVTDCLVYERNVKEGVNMKLSDSLEIMKFICRDVWKVFYGKQMDNLRTNHIGTFVLIENSFKPLVHFSTGKGEADTVRKAAPYLQFPCGLIRGILASLGVDSVVKAELNGKFPSVSFNVQTS</sequence>
<dbReference type="CDD" id="cd14944">
    <property type="entry name" value="TRAPPC6A_Trs33"/>
    <property type="match status" value="1"/>
</dbReference>
<dbReference type="Pfam" id="PF04051">
    <property type="entry name" value="TRAPP"/>
    <property type="match status" value="1"/>
</dbReference>
<dbReference type="GO" id="GO:0005801">
    <property type="term" value="C:cis-Golgi network"/>
    <property type="evidence" value="ECO:0007669"/>
    <property type="project" value="TreeGrafter"/>
</dbReference>
<dbReference type="InterPro" id="IPR007194">
    <property type="entry name" value="TRAPP_component"/>
</dbReference>
<dbReference type="OrthoDB" id="941624at2759"/>
<evidence type="ECO:0000313" key="3">
    <source>
        <dbReference type="Proteomes" id="UP000290900"/>
    </source>
</evidence>
<dbReference type="Gene3D" id="3.30.1380.20">
    <property type="entry name" value="Trafficking protein particle complex subunit 3"/>
    <property type="match status" value="1"/>
</dbReference>
<dbReference type="GO" id="GO:0005802">
    <property type="term" value="C:trans-Golgi network"/>
    <property type="evidence" value="ECO:0007669"/>
    <property type="project" value="TreeGrafter"/>
</dbReference>
<dbReference type="Proteomes" id="UP000290900">
    <property type="component" value="Unassembled WGS sequence"/>
</dbReference>
<dbReference type="GO" id="GO:0030008">
    <property type="term" value="C:TRAPP complex"/>
    <property type="evidence" value="ECO:0007669"/>
    <property type="project" value="TreeGrafter"/>
</dbReference>
<dbReference type="GO" id="GO:0006888">
    <property type="term" value="P:endoplasmic reticulum to Golgi vesicle-mediated transport"/>
    <property type="evidence" value="ECO:0007669"/>
    <property type="project" value="TreeGrafter"/>
</dbReference>
<dbReference type="AlphaFoldDB" id="A0A448YI82"/>
<dbReference type="PANTHER" id="PTHR12817">
    <property type="entry name" value="TRAFFICKING PROTEIN PARTICLE COMPLEX SUBUNIT 6B"/>
    <property type="match status" value="1"/>
</dbReference>
<name>A0A448YI82_BRENA</name>